<keyword evidence="1" id="KW-0732">Signal</keyword>
<organism evidence="2">
    <name type="scientific">Ixodes ricinus</name>
    <name type="common">Common tick</name>
    <name type="synonym">Acarus ricinus</name>
    <dbReference type="NCBI Taxonomy" id="34613"/>
    <lineage>
        <taxon>Eukaryota</taxon>
        <taxon>Metazoa</taxon>
        <taxon>Ecdysozoa</taxon>
        <taxon>Arthropoda</taxon>
        <taxon>Chelicerata</taxon>
        <taxon>Arachnida</taxon>
        <taxon>Acari</taxon>
        <taxon>Parasitiformes</taxon>
        <taxon>Ixodida</taxon>
        <taxon>Ixodoidea</taxon>
        <taxon>Ixodidae</taxon>
        <taxon>Ixodinae</taxon>
        <taxon>Ixodes</taxon>
    </lineage>
</organism>
<protein>
    <submittedName>
        <fullName evidence="2">Putative secreted protein</fullName>
    </submittedName>
</protein>
<evidence type="ECO:0000313" key="2">
    <source>
        <dbReference type="EMBL" id="MXU86914.1"/>
    </source>
</evidence>
<dbReference type="AlphaFoldDB" id="A0A6B0UCK6"/>
<reference evidence="2" key="1">
    <citation type="submission" date="2019-12" db="EMBL/GenBank/DDBJ databases">
        <title>An insight into the sialome of adult female Ixodes ricinus ticks feeding for 6 days.</title>
        <authorList>
            <person name="Perner J."/>
            <person name="Ribeiro J.M.C."/>
        </authorList>
    </citation>
    <scope>NUCLEOTIDE SEQUENCE</scope>
    <source>
        <strain evidence="2">Semi-engorged</strain>
        <tissue evidence="2">Salivary glands</tissue>
    </source>
</reference>
<feature type="chain" id="PRO_5025348639" evidence="1">
    <location>
        <begin position="24"/>
        <end position="93"/>
    </location>
</feature>
<dbReference type="EMBL" id="GIFC01004831">
    <property type="protein sequence ID" value="MXU86914.1"/>
    <property type="molecule type" value="Transcribed_RNA"/>
</dbReference>
<sequence>MAASKWRIEMLLFIPLAIHGTEPQNNEDGKEQVHRTSAAVLVVSALVPCTPPLPSSLFCALFRLLLKREPTRPHSHSSNSFYSEANTVACIPA</sequence>
<accession>A0A6B0UCK6</accession>
<feature type="signal peptide" evidence="1">
    <location>
        <begin position="1"/>
        <end position="23"/>
    </location>
</feature>
<evidence type="ECO:0000256" key="1">
    <source>
        <dbReference type="SAM" id="SignalP"/>
    </source>
</evidence>
<proteinExistence type="predicted"/>
<name>A0A6B0UCK6_IXORI</name>